<proteinExistence type="predicted"/>
<dbReference type="Proteomes" id="UP000218620">
    <property type="component" value="Unassembled WGS sequence"/>
</dbReference>
<reference evidence="1 2" key="1">
    <citation type="journal article" date="2017" name="Elife">
        <title>Extensive horizontal gene transfer in cheese-associated bacteria.</title>
        <authorList>
            <person name="Bonham K.S."/>
            <person name="Wolfe B.E."/>
            <person name="Dutton R.J."/>
        </authorList>
    </citation>
    <scope>NUCLEOTIDE SEQUENCE [LARGE SCALE GENOMIC DNA]</scope>
    <source>
        <strain evidence="1 2">962_8</strain>
    </source>
</reference>
<name>A0A2A3YXW5_BREAU</name>
<sequence>MQFIESVGSLDELGDLLDRTVEETGSIERFLEWDGSFGKLLRTLKPSLKGSARSELLKYTENWAVRSTLALDSSSLTNSQLANALLFFPEAVVSYSEDEVPEGLSSFDSQQADLILLNRTNLDKFRDLISRESLAPGQLSPEMLLELAFAAAAYRIPDEKKFVSSLIALVDQNTWQSKLIAKVLVKRKNRLSVRRAFREKAAGRTAVIVAGQMRGIDRSLPALRQAMSKLDADFYVSTWDQPGRIKLDRARAARIFTQEAAERVEGLSDNQISELNNTIKVRTHFAPEEMERRIRDALPLRDSTSSLSINIEDGSKTVFRIMNNPQKMYYHNFYWPIVLGNNYFSEEYDYVVKVRPDIKFADNRRLTLADLRASSNKVATESTDWKFESWGLGAGDQIVYGNSEIMERVLSIWPGNCESADIRTRMRGKREPLLGHSNIGIEVWLEGVDVTRSALGHQGYFGDTLIDVKELDELLTQNNTIS</sequence>
<dbReference type="RefSeq" id="WP_096177713.1">
    <property type="nucleotide sequence ID" value="NZ_NRGQ01000005.1"/>
</dbReference>
<protein>
    <submittedName>
        <fullName evidence="1">Uncharacterized protein</fullName>
    </submittedName>
</protein>
<dbReference type="AlphaFoldDB" id="A0A2A3YXW5"/>
<accession>A0A2A3YXW5</accession>
<evidence type="ECO:0000313" key="2">
    <source>
        <dbReference type="Proteomes" id="UP000218620"/>
    </source>
</evidence>
<organism evidence="1 2">
    <name type="scientific">Brevibacterium aurantiacum</name>
    <dbReference type="NCBI Taxonomy" id="273384"/>
    <lineage>
        <taxon>Bacteria</taxon>
        <taxon>Bacillati</taxon>
        <taxon>Actinomycetota</taxon>
        <taxon>Actinomycetes</taxon>
        <taxon>Micrococcales</taxon>
        <taxon>Brevibacteriaceae</taxon>
        <taxon>Brevibacterium</taxon>
    </lineage>
</organism>
<comment type="caution">
    <text evidence="1">The sequence shown here is derived from an EMBL/GenBank/DDBJ whole genome shotgun (WGS) entry which is preliminary data.</text>
</comment>
<gene>
    <name evidence="1" type="ORF">CIK65_05755</name>
</gene>
<dbReference type="EMBL" id="NRGQ01000005">
    <property type="protein sequence ID" value="PCC44088.1"/>
    <property type="molecule type" value="Genomic_DNA"/>
</dbReference>
<evidence type="ECO:0000313" key="1">
    <source>
        <dbReference type="EMBL" id="PCC44088.1"/>
    </source>
</evidence>